<dbReference type="AlphaFoldDB" id="A0A3N0BUA6"/>
<gene>
    <name evidence="1" type="ORF">D7003_13770</name>
</gene>
<name>A0A3N0BUA6_9MICC</name>
<dbReference type="Proteomes" id="UP000273807">
    <property type="component" value="Unassembled WGS sequence"/>
</dbReference>
<evidence type="ECO:0000313" key="1">
    <source>
        <dbReference type="EMBL" id="RNL52769.1"/>
    </source>
</evidence>
<keyword evidence="2" id="KW-1185">Reference proteome</keyword>
<organism evidence="1 2">
    <name type="scientific">Arthrobacter oryzae</name>
    <dbReference type="NCBI Taxonomy" id="409290"/>
    <lineage>
        <taxon>Bacteria</taxon>
        <taxon>Bacillati</taxon>
        <taxon>Actinomycetota</taxon>
        <taxon>Actinomycetes</taxon>
        <taxon>Micrococcales</taxon>
        <taxon>Micrococcaceae</taxon>
        <taxon>Arthrobacter</taxon>
    </lineage>
</organism>
<evidence type="ECO:0000313" key="2">
    <source>
        <dbReference type="Proteomes" id="UP000273807"/>
    </source>
</evidence>
<dbReference type="EMBL" id="RBED01000112">
    <property type="protein sequence ID" value="RNL52769.1"/>
    <property type="molecule type" value="Genomic_DNA"/>
</dbReference>
<sequence length="80" mass="8721">MCCAADFEGQYLRPKTIMRRLCGLGLELFGARNTALDVRRSVSPAPLVADAPGFSCRVAFLYADAAGDPWSSCVDRRAEH</sequence>
<reference evidence="1 2" key="1">
    <citation type="submission" date="2018-10" db="EMBL/GenBank/DDBJ databases">
        <title>Genome sequencing of Arthrobacter oryzae TNB02.</title>
        <authorList>
            <person name="Cho Y.-J."/>
            <person name="Cho A."/>
            <person name="Kim O.-S."/>
        </authorList>
    </citation>
    <scope>NUCLEOTIDE SEQUENCE [LARGE SCALE GENOMIC DNA]</scope>
    <source>
        <strain evidence="1 2">TNB02</strain>
    </source>
</reference>
<proteinExistence type="predicted"/>
<accession>A0A3N0BUA6</accession>
<comment type="caution">
    <text evidence="1">The sequence shown here is derived from an EMBL/GenBank/DDBJ whole genome shotgun (WGS) entry which is preliminary data.</text>
</comment>
<protein>
    <submittedName>
        <fullName evidence="1">Uncharacterized protein</fullName>
    </submittedName>
</protein>